<name>A0A174G5X7_9CLOT</name>
<dbReference type="RefSeq" id="WP_055277377.1">
    <property type="nucleotide sequence ID" value="NZ_CYZV01000031.1"/>
</dbReference>
<dbReference type="OrthoDB" id="1902861at2"/>
<evidence type="ECO:0000259" key="2">
    <source>
        <dbReference type="Pfam" id="PF08341"/>
    </source>
</evidence>
<dbReference type="Pfam" id="PF08341">
    <property type="entry name" value="TED"/>
    <property type="match status" value="1"/>
</dbReference>
<accession>A0A174G5X7</accession>
<reference evidence="3 4" key="1">
    <citation type="submission" date="2015-09" db="EMBL/GenBank/DDBJ databases">
        <authorList>
            <consortium name="Pathogen Informatics"/>
        </authorList>
    </citation>
    <scope>NUCLEOTIDE SEQUENCE [LARGE SCALE GENOMIC DNA]</scope>
    <source>
        <strain evidence="3 4">2789STDY5834855</strain>
    </source>
</reference>
<feature type="domain" description="Thioester" evidence="2">
    <location>
        <begin position="152"/>
        <end position="238"/>
    </location>
</feature>
<feature type="region of interest" description="Disordered" evidence="1">
    <location>
        <begin position="275"/>
        <end position="324"/>
    </location>
</feature>
<dbReference type="Gene3D" id="1.10.150.480">
    <property type="match status" value="1"/>
</dbReference>
<protein>
    <submittedName>
        <fullName evidence="3">TQXA domain-containing protein</fullName>
    </submittedName>
</protein>
<dbReference type="NCBIfam" id="TIGR03934">
    <property type="entry name" value="TQXA_dom"/>
    <property type="match status" value="1"/>
</dbReference>
<gene>
    <name evidence="3" type="ORF">ERS852470_02701</name>
</gene>
<organism evidence="3 4">
    <name type="scientific">Clostridium disporicum</name>
    <dbReference type="NCBI Taxonomy" id="84024"/>
    <lineage>
        <taxon>Bacteria</taxon>
        <taxon>Bacillati</taxon>
        <taxon>Bacillota</taxon>
        <taxon>Clostridia</taxon>
        <taxon>Eubacteriales</taxon>
        <taxon>Clostridiaceae</taxon>
        <taxon>Clostridium</taxon>
    </lineage>
</organism>
<evidence type="ECO:0000256" key="1">
    <source>
        <dbReference type="SAM" id="MobiDB-lite"/>
    </source>
</evidence>
<dbReference type="AlphaFoldDB" id="A0A174G5X7"/>
<proteinExistence type="predicted"/>
<sequence>MKRVKENLLIIITILLMLIINLTNTVYAEPLTRVDGSVRVENVGGSPTYKNSNLKLQKLNYINRSNEINSVDFQGGKSVSVFSEKANFSKVSDLVEQRVNPINNNETSKGVSKAENVRDKMVVSTGDNVLGSIGYEDSYLIAKEITTEVGAAYCLEVEKEYPNGETFEFEGTPEKNIIGIMAAGYPNKSAEQLGLTSDGDAYFATQMAIWCVTEGYIPKKFKSSDKNMLQTIKNIYEEGMQYSGEDVGHIAMEYYYNDSVQRIVAYIVENEDVMPPSEGGRIEPDVTDDTSNDFESWPDIPDDEEMIESRNENESESVIVPGLG</sequence>
<dbReference type="EMBL" id="CYZV01000031">
    <property type="protein sequence ID" value="CUO56320.1"/>
    <property type="molecule type" value="Genomic_DNA"/>
</dbReference>
<evidence type="ECO:0000313" key="3">
    <source>
        <dbReference type="EMBL" id="CUO56320.1"/>
    </source>
</evidence>
<evidence type="ECO:0000313" key="4">
    <source>
        <dbReference type="Proteomes" id="UP000095558"/>
    </source>
</evidence>
<dbReference type="InterPro" id="IPR013552">
    <property type="entry name" value="Thioester_dom"/>
</dbReference>
<dbReference type="Proteomes" id="UP000095558">
    <property type="component" value="Unassembled WGS sequence"/>
</dbReference>
<dbReference type="InterPro" id="IPR023849">
    <property type="entry name" value="TQXA_dom"/>
</dbReference>